<feature type="region of interest" description="Disordered" evidence="2">
    <location>
        <begin position="547"/>
        <end position="583"/>
    </location>
</feature>
<feature type="compositionally biased region" description="Polar residues" evidence="2">
    <location>
        <begin position="1177"/>
        <end position="1195"/>
    </location>
</feature>
<keyword evidence="1" id="KW-0175">Coiled coil</keyword>
<feature type="region of interest" description="Disordered" evidence="2">
    <location>
        <begin position="413"/>
        <end position="481"/>
    </location>
</feature>
<feature type="compositionally biased region" description="Basic and acidic residues" evidence="2">
    <location>
        <begin position="413"/>
        <end position="442"/>
    </location>
</feature>
<feature type="region of interest" description="Disordered" evidence="2">
    <location>
        <begin position="951"/>
        <end position="1304"/>
    </location>
</feature>
<feature type="compositionally biased region" description="Low complexity" evidence="2">
    <location>
        <begin position="1019"/>
        <end position="1036"/>
    </location>
</feature>
<feature type="compositionally biased region" description="Low complexity" evidence="2">
    <location>
        <begin position="1398"/>
        <end position="1409"/>
    </location>
</feature>
<feature type="compositionally biased region" description="Basic and acidic residues" evidence="2">
    <location>
        <begin position="155"/>
        <end position="165"/>
    </location>
</feature>
<feature type="region of interest" description="Disordered" evidence="2">
    <location>
        <begin position="643"/>
        <end position="698"/>
    </location>
</feature>
<feature type="compositionally biased region" description="Basic and acidic residues" evidence="2">
    <location>
        <begin position="550"/>
        <end position="562"/>
    </location>
</feature>
<feature type="compositionally biased region" description="Basic and acidic residues" evidence="2">
    <location>
        <begin position="574"/>
        <end position="583"/>
    </location>
</feature>
<feature type="compositionally biased region" description="Basic and acidic residues" evidence="2">
    <location>
        <begin position="737"/>
        <end position="752"/>
    </location>
</feature>
<feature type="compositionally biased region" description="Polar residues" evidence="2">
    <location>
        <begin position="1157"/>
        <end position="1167"/>
    </location>
</feature>
<feature type="region of interest" description="Disordered" evidence="2">
    <location>
        <begin position="860"/>
        <end position="894"/>
    </location>
</feature>
<feature type="compositionally biased region" description="Basic and acidic residues" evidence="2">
    <location>
        <begin position="375"/>
        <end position="390"/>
    </location>
</feature>
<feature type="region of interest" description="Disordered" evidence="2">
    <location>
        <begin position="733"/>
        <end position="753"/>
    </location>
</feature>
<proteinExistence type="predicted"/>
<feature type="compositionally biased region" description="Basic and acidic residues" evidence="2">
    <location>
        <begin position="863"/>
        <end position="884"/>
    </location>
</feature>
<sequence>MEGKRSPEDYKTRLSTIRSGAPKLGAERLGSYAFDLFSQQPYKRWKIYVARSGASMCALVAARHLPVCCPRVVVVDLETTGLDVSQDEIVEDGAWEMVLPFRAHEANLVPAHPSGVHAYFRPPYSFSGKKFHSLSDFCSERLAFQNKELMRNLRSEEGIEEEATKRGKKGQGDVSRSANTFRDKSKCAVLIASDGQPTGCDMVIRGVGGGEFRDRDRSTTAGSGPDGGADDDALRVSECMGGCRAESEKAGVKEKVAAATDGGGDAWEQSLMVLEDMRVEAERGREETGRLSLQIEIANRRAAEAEERVKTLSLQLKRVEHERIRLEGQRKFEELWKGGNGKGKNGRKGEIEQDSSQGFDFPLRSSASALLLPDSTERNREKGGQKREGMSVEGLLEALDRSRVFVGKLEGRLRQEQQKRESAEMRMKRLQEQVAEREHQTAPKEGIIRALRYDAKKKEREGGSTSGRQSPFASSSGFRCLSGTGALSVSLEEWREKEKGSASGRAPSSGVVRELIDQRDELKREVSRLQSQIAVLRRGASMRIVASDGSNKESIHGLEGKRQNQNKTTPGSEGAEKEREREMKRHLSRLQEERGGLIKAVQTQKEEKKKVLDSIRILRESANDHANLLQRSLCRISQLLSSPKPFSESQIPSENRNKRRSFSRTSVPTDEKKNDKTQQKETAEDCRNTEGESWGPPRLSRLLSSLLPRLAASVRLLAASAVDASQVSAAMPTTCVPREHSREKETLTRERGAGGVEVCVSQSHGQTSLRPSPHSHPSLSPVRMNLGRRTPLWSVSVRQAKATQAASNAVSTQEAAEPFCPPESSLNEQHRLTEAQTGGEEDERCLQRAEVGDLPVDEFLLGKGKEGNTQTEREKQLNQKKISDEPSDFPGRQQFQMNLDDSLQSLEHKRKASSFERGTDGAKLVSESFREIVEDSFEEISAVNFLHNLSRDVEEEEEEEEHDGKGSEREKLERTKQKDDCLSGFLSNDGLPPVDCPFSSSSSSALKSINLKDSHPAKSNSSQGFSSSFSRSSGLPLHPPPSLSTALVDKILRQSVETRIGHTNEKPKEREGSQTEEEEEETGAHVQMKKLLSFPESREGRTEERLGEGEGEEGGHVSLGLSVLSPDPPEPLMDFGLSPPSSTFHRTKGERIYPIATPSSSHSQPLKGTSRHKFLSSLAQTGQQPLNQPLPQTGGVNEFFAPPSRAPRRPTRSNESPSFLTTKQKQTSTGRNTAEAPLSSSFPEFTSKSDSTSFSRSAHPPERQEQRREKTSCPSQSQSKSSLAVRSPPAGPWPQQSGGKGTTALSVCFSGADLSEMNLGSGVAEEEEDASFSFFTVETPECEDSVPMKNEGLSHSSLPPEAPVTTSVAFTSPPPTSTAALGKGTKLPLPPYNTRSEAPSPSFSFPAGEDSSSFSSATASASASCGGKGSVVAQEGILQFVSSLRIQMVSFRLPNFLPLTHPVLAAVGVLCRKFSEPVRRPGKRKRERNKRKRRDGASFELDSLAGVSGARGSRSGKEDSLLFLVDTPSFAARWTAAINRAVQVCLQSPQTGSVCTNTASQY</sequence>
<protein>
    <submittedName>
        <fullName evidence="3">Uncharacterized protein</fullName>
    </submittedName>
</protein>
<dbReference type="EMBL" id="CDMZ01002118">
    <property type="protein sequence ID" value="CEM40860.1"/>
    <property type="molecule type" value="Genomic_DNA"/>
</dbReference>
<evidence type="ECO:0000256" key="2">
    <source>
        <dbReference type="SAM" id="MobiDB-lite"/>
    </source>
</evidence>
<feature type="coiled-coil region" evidence="1">
    <location>
        <begin position="512"/>
        <end position="539"/>
    </location>
</feature>
<feature type="region of interest" description="Disordered" evidence="2">
    <location>
        <begin position="336"/>
        <end position="393"/>
    </location>
</feature>
<feature type="compositionally biased region" description="Polar residues" evidence="2">
    <location>
        <begin position="466"/>
        <end position="477"/>
    </location>
</feature>
<gene>
    <name evidence="3" type="ORF">Cvel_25603</name>
</gene>
<reference evidence="3" key="1">
    <citation type="submission" date="2014-11" db="EMBL/GenBank/DDBJ databases">
        <authorList>
            <person name="Otto D Thomas"/>
            <person name="Naeem Raeece"/>
        </authorList>
    </citation>
    <scope>NUCLEOTIDE SEQUENCE</scope>
</reference>
<feature type="compositionally biased region" description="Basic and acidic residues" evidence="2">
    <location>
        <begin position="1059"/>
        <end position="1073"/>
    </location>
</feature>
<feature type="region of interest" description="Disordered" evidence="2">
    <location>
        <begin position="211"/>
        <end position="233"/>
    </location>
</feature>
<feature type="compositionally biased region" description="Low complexity" evidence="2">
    <location>
        <begin position="1272"/>
        <end position="1287"/>
    </location>
</feature>
<name>A0A0G4HA20_9ALVE</name>
<dbReference type="VEuPathDB" id="CryptoDB:Cvel_25603"/>
<feature type="compositionally biased region" description="Basic and acidic residues" evidence="2">
    <location>
        <begin position="962"/>
        <end position="981"/>
    </location>
</feature>
<feature type="region of interest" description="Disordered" evidence="2">
    <location>
        <begin position="155"/>
        <end position="178"/>
    </location>
</feature>
<feature type="compositionally biased region" description="Basic and acidic residues" evidence="2">
    <location>
        <begin position="451"/>
        <end position="462"/>
    </location>
</feature>
<feature type="compositionally biased region" description="Low complexity" evidence="2">
    <location>
        <begin position="1245"/>
        <end position="1257"/>
    </location>
</feature>
<feature type="compositionally biased region" description="Basic and acidic residues" evidence="2">
    <location>
        <begin position="1096"/>
        <end position="1108"/>
    </location>
</feature>
<feature type="compositionally biased region" description="Basic and acidic residues" evidence="2">
    <location>
        <begin position="669"/>
        <end position="690"/>
    </location>
</feature>
<feature type="coiled-coil region" evidence="1">
    <location>
        <begin position="288"/>
        <end position="329"/>
    </location>
</feature>
<organism evidence="3">
    <name type="scientific">Chromera velia CCMP2878</name>
    <dbReference type="NCBI Taxonomy" id="1169474"/>
    <lineage>
        <taxon>Eukaryota</taxon>
        <taxon>Sar</taxon>
        <taxon>Alveolata</taxon>
        <taxon>Colpodellida</taxon>
        <taxon>Chromeraceae</taxon>
        <taxon>Chromera</taxon>
    </lineage>
</organism>
<feature type="compositionally biased region" description="Polar residues" evidence="2">
    <location>
        <begin position="1214"/>
        <end position="1244"/>
    </location>
</feature>
<dbReference type="SUPFAM" id="SSF53098">
    <property type="entry name" value="Ribonuclease H-like"/>
    <property type="match status" value="1"/>
</dbReference>
<feature type="compositionally biased region" description="Polar residues" evidence="2">
    <location>
        <begin position="804"/>
        <end position="814"/>
    </location>
</feature>
<feature type="region of interest" description="Disordered" evidence="2">
    <location>
        <begin position="1344"/>
        <end position="1409"/>
    </location>
</feature>
<accession>A0A0G4HA20</accession>
<feature type="region of interest" description="Disordered" evidence="2">
    <location>
        <begin position="804"/>
        <end position="843"/>
    </location>
</feature>
<evidence type="ECO:0000313" key="3">
    <source>
        <dbReference type="EMBL" id="CEM40860.1"/>
    </source>
</evidence>
<dbReference type="InterPro" id="IPR012337">
    <property type="entry name" value="RNaseH-like_sf"/>
</dbReference>
<feature type="compositionally biased region" description="Basic and acidic residues" evidence="2">
    <location>
        <begin position="1259"/>
        <end position="1271"/>
    </location>
</feature>
<evidence type="ECO:0000256" key="1">
    <source>
        <dbReference type="SAM" id="Coils"/>
    </source>
</evidence>
<feature type="region of interest" description="Disordered" evidence="2">
    <location>
        <begin position="492"/>
        <end position="511"/>
    </location>
</feature>